<feature type="region of interest" description="Disordered" evidence="1">
    <location>
        <begin position="1"/>
        <end position="26"/>
    </location>
</feature>
<dbReference type="OrthoDB" id="9814791at2"/>
<reference evidence="3" key="1">
    <citation type="submission" date="2018-11" db="EMBL/GenBank/DDBJ databases">
        <title>Chitinophaga lutea sp.nov., isolate from arsenic contaminated soil.</title>
        <authorList>
            <person name="Zong Y."/>
        </authorList>
    </citation>
    <scope>NUCLEOTIDE SEQUENCE [LARGE SCALE GENOMIC DNA]</scope>
    <source>
        <strain evidence="3">YLT18</strain>
    </source>
</reference>
<proteinExistence type="predicted"/>
<evidence type="ECO:0008006" key="4">
    <source>
        <dbReference type="Google" id="ProtNLM"/>
    </source>
</evidence>
<dbReference type="RefSeq" id="WP_120517725.1">
    <property type="nucleotide sequence ID" value="NZ_QXZY01000010.1"/>
</dbReference>
<organism evidence="2 3">
    <name type="scientific">Chitinophaga barathri</name>
    <dbReference type="NCBI Taxonomy" id="1647451"/>
    <lineage>
        <taxon>Bacteria</taxon>
        <taxon>Pseudomonadati</taxon>
        <taxon>Bacteroidota</taxon>
        <taxon>Chitinophagia</taxon>
        <taxon>Chitinophagales</taxon>
        <taxon>Chitinophagaceae</taxon>
        <taxon>Chitinophaga</taxon>
    </lineage>
</organism>
<dbReference type="EMBL" id="RMBX01000009">
    <property type="protein sequence ID" value="RPD39988.1"/>
    <property type="molecule type" value="Genomic_DNA"/>
</dbReference>
<evidence type="ECO:0000313" key="3">
    <source>
        <dbReference type="Proteomes" id="UP000279089"/>
    </source>
</evidence>
<sequence>MSINPQRQEAGATPLPGQPTSSASDFDFFTGNWSIRNRKLKTRLQQCTEWEEFTATDTVIKVLNGLGNFGQWGALINDEPFAGLTLRLFDPQTRLWSIYWSDSNTGTLDTPVQGCFSGGVGTFYGKDVLRGQEVDVRFTWDATDPQHPVWSQAFSEDGGENWETNWYMYHSRL</sequence>
<protein>
    <recommendedName>
        <fullName evidence="4">DUF1579 domain-containing protein</fullName>
    </recommendedName>
</protein>
<evidence type="ECO:0000313" key="2">
    <source>
        <dbReference type="EMBL" id="RPD39988.1"/>
    </source>
</evidence>
<keyword evidence="3" id="KW-1185">Reference proteome</keyword>
<dbReference type="Proteomes" id="UP000279089">
    <property type="component" value="Unassembled WGS sequence"/>
</dbReference>
<name>A0A3N4M982_9BACT</name>
<evidence type="ECO:0000256" key="1">
    <source>
        <dbReference type="SAM" id="MobiDB-lite"/>
    </source>
</evidence>
<accession>A0A3N4M982</accession>
<gene>
    <name evidence="2" type="ORF">EG028_17865</name>
</gene>
<comment type="caution">
    <text evidence="2">The sequence shown here is derived from an EMBL/GenBank/DDBJ whole genome shotgun (WGS) entry which is preliminary data.</text>
</comment>
<dbReference type="AlphaFoldDB" id="A0A3N4M982"/>